<dbReference type="SMART" id="SM00448">
    <property type="entry name" value="REC"/>
    <property type="match status" value="1"/>
</dbReference>
<dbReference type="InterPro" id="IPR007492">
    <property type="entry name" value="LytTR_DNA-bd_dom"/>
</dbReference>
<evidence type="ECO:0000313" key="6">
    <source>
        <dbReference type="Proteomes" id="UP000248926"/>
    </source>
</evidence>
<dbReference type="GO" id="GO:0003677">
    <property type="term" value="F:DNA binding"/>
    <property type="evidence" value="ECO:0007669"/>
    <property type="project" value="UniProtKB-KW"/>
</dbReference>
<dbReference type="InterPro" id="IPR011006">
    <property type="entry name" value="CheY-like_superfamily"/>
</dbReference>
<dbReference type="Gene3D" id="3.40.50.2300">
    <property type="match status" value="1"/>
</dbReference>
<keyword evidence="6" id="KW-1185">Reference proteome</keyword>
<evidence type="ECO:0000256" key="1">
    <source>
        <dbReference type="ARBA" id="ARBA00023012"/>
    </source>
</evidence>
<dbReference type="InterPro" id="IPR046947">
    <property type="entry name" value="LytR-like"/>
</dbReference>
<keyword evidence="5" id="KW-0238">DNA-binding</keyword>
<keyword evidence="1" id="KW-0902">Two-component regulatory system</keyword>
<dbReference type="AlphaFoldDB" id="A0A328PD15"/>
<gene>
    <name evidence="5" type="ORF">CA260_00265</name>
</gene>
<dbReference type="Pfam" id="PF04397">
    <property type="entry name" value="LytTR"/>
    <property type="match status" value="1"/>
</dbReference>
<dbReference type="OrthoDB" id="236568at2"/>
<proteinExistence type="predicted"/>
<dbReference type="SUPFAM" id="SSF52172">
    <property type="entry name" value="CheY-like"/>
    <property type="match status" value="1"/>
</dbReference>
<sequence>MSAPPIRTLLVDDEVLARLAIRQALASHPDVEIVGECGNAVEAQQAIRALDPDLLFLDIRMPGMDGFKLLHGLKRETAPMVVFATAFGQHALRAFDADAIDYVLKPIDQERFDQAMARVRRHWQGQHALPASPRATAPPPSPYLQRLSVQHGEHIRVIPVDDIDWLRADGNYVHIRAGTASYLHRESLRQLLASLDPSRFLRIHRGIVVNVERIREVHPLFQGSAEVVLRDGTRLNLSRRFRMQARRALGMA</sequence>
<feature type="domain" description="HTH LytTR-type" evidence="4">
    <location>
        <begin position="147"/>
        <end position="251"/>
    </location>
</feature>
<dbReference type="Pfam" id="PF00072">
    <property type="entry name" value="Response_reg"/>
    <property type="match status" value="1"/>
</dbReference>
<evidence type="ECO:0000313" key="5">
    <source>
        <dbReference type="EMBL" id="RAO78262.1"/>
    </source>
</evidence>
<evidence type="ECO:0000259" key="4">
    <source>
        <dbReference type="PROSITE" id="PS50930"/>
    </source>
</evidence>
<reference evidence="5 6" key="1">
    <citation type="journal article" date="2018" name="Genet. Mol. Biol.">
        <title>The genome sequence of Dyella jiangningensis FCAV SCS01 from a lignocellulose-decomposing microbial consortium metagenome reveals potential for biotechnological applications.</title>
        <authorList>
            <person name="Desiderato J.G."/>
            <person name="Alvarenga D.O."/>
            <person name="Constancio M.T.L."/>
            <person name="Alves L.M.C."/>
            <person name="Varani A.M."/>
        </authorList>
    </citation>
    <scope>NUCLEOTIDE SEQUENCE [LARGE SCALE GENOMIC DNA]</scope>
    <source>
        <strain evidence="5 6">FCAV SCS01</strain>
    </source>
</reference>
<dbReference type="RefSeq" id="WP_111982923.1">
    <property type="nucleotide sequence ID" value="NZ_NFZS01000001.1"/>
</dbReference>
<dbReference type="SMART" id="SM00850">
    <property type="entry name" value="LytTR"/>
    <property type="match status" value="1"/>
</dbReference>
<dbReference type="PANTHER" id="PTHR37299:SF1">
    <property type="entry name" value="STAGE 0 SPORULATION PROTEIN A HOMOLOG"/>
    <property type="match status" value="1"/>
</dbReference>
<name>A0A328PD15_9GAMM</name>
<dbReference type="EMBL" id="NFZS01000001">
    <property type="protein sequence ID" value="RAO78262.1"/>
    <property type="molecule type" value="Genomic_DNA"/>
</dbReference>
<evidence type="ECO:0000256" key="2">
    <source>
        <dbReference type="PROSITE-ProRule" id="PRU00169"/>
    </source>
</evidence>
<comment type="caution">
    <text evidence="5">The sequence shown here is derived from an EMBL/GenBank/DDBJ whole genome shotgun (WGS) entry which is preliminary data.</text>
</comment>
<organism evidence="5 6">
    <name type="scientific">Dyella jiangningensis</name>
    <dbReference type="NCBI Taxonomy" id="1379159"/>
    <lineage>
        <taxon>Bacteria</taxon>
        <taxon>Pseudomonadati</taxon>
        <taxon>Pseudomonadota</taxon>
        <taxon>Gammaproteobacteria</taxon>
        <taxon>Lysobacterales</taxon>
        <taxon>Rhodanobacteraceae</taxon>
        <taxon>Dyella</taxon>
    </lineage>
</organism>
<dbReference type="PROSITE" id="PS50110">
    <property type="entry name" value="RESPONSE_REGULATORY"/>
    <property type="match status" value="1"/>
</dbReference>
<dbReference type="InterPro" id="IPR001789">
    <property type="entry name" value="Sig_transdc_resp-reg_receiver"/>
</dbReference>
<evidence type="ECO:0000259" key="3">
    <source>
        <dbReference type="PROSITE" id="PS50110"/>
    </source>
</evidence>
<dbReference type="Proteomes" id="UP000248926">
    <property type="component" value="Unassembled WGS sequence"/>
</dbReference>
<feature type="domain" description="Response regulatory" evidence="3">
    <location>
        <begin position="7"/>
        <end position="120"/>
    </location>
</feature>
<dbReference type="Gene3D" id="2.40.50.1020">
    <property type="entry name" value="LytTr DNA-binding domain"/>
    <property type="match status" value="1"/>
</dbReference>
<protein>
    <submittedName>
        <fullName evidence="5">DNA-binding response regulator</fullName>
    </submittedName>
</protein>
<dbReference type="PROSITE" id="PS50930">
    <property type="entry name" value="HTH_LYTTR"/>
    <property type="match status" value="1"/>
</dbReference>
<keyword evidence="2" id="KW-0597">Phosphoprotein</keyword>
<feature type="modified residue" description="4-aspartylphosphate" evidence="2">
    <location>
        <position position="58"/>
    </location>
</feature>
<dbReference type="GO" id="GO:0000156">
    <property type="term" value="F:phosphorelay response regulator activity"/>
    <property type="evidence" value="ECO:0007669"/>
    <property type="project" value="InterPro"/>
</dbReference>
<dbReference type="PANTHER" id="PTHR37299">
    <property type="entry name" value="TRANSCRIPTIONAL REGULATOR-RELATED"/>
    <property type="match status" value="1"/>
</dbReference>
<accession>A0A328PD15</accession>